<evidence type="ECO:0000313" key="3">
    <source>
        <dbReference type="Proteomes" id="UP001362999"/>
    </source>
</evidence>
<evidence type="ECO:0000313" key="2">
    <source>
        <dbReference type="EMBL" id="KAK7000627.1"/>
    </source>
</evidence>
<comment type="caution">
    <text evidence="2">The sequence shown here is derived from an EMBL/GenBank/DDBJ whole genome shotgun (WGS) entry which is preliminary data.</text>
</comment>
<name>A0AAW0A483_9AGAR</name>
<feature type="compositionally biased region" description="Polar residues" evidence="1">
    <location>
        <begin position="63"/>
        <end position="74"/>
    </location>
</feature>
<gene>
    <name evidence="2" type="ORF">R3P38DRAFT_3218907</name>
</gene>
<accession>A0AAW0A483</accession>
<dbReference type="EMBL" id="JAWWNJ010000088">
    <property type="protein sequence ID" value="KAK7000627.1"/>
    <property type="molecule type" value="Genomic_DNA"/>
</dbReference>
<proteinExistence type="predicted"/>
<feature type="region of interest" description="Disordered" evidence="1">
    <location>
        <begin position="27"/>
        <end position="143"/>
    </location>
</feature>
<keyword evidence="3" id="KW-1185">Reference proteome</keyword>
<reference evidence="2 3" key="1">
    <citation type="journal article" date="2024" name="J Genomics">
        <title>Draft genome sequencing and assembly of Favolaschia claudopus CIRM-BRFM 2984 isolated from oak limbs.</title>
        <authorList>
            <person name="Navarro D."/>
            <person name="Drula E."/>
            <person name="Chaduli D."/>
            <person name="Cazenave R."/>
            <person name="Ahrendt S."/>
            <person name="Wang J."/>
            <person name="Lipzen A."/>
            <person name="Daum C."/>
            <person name="Barry K."/>
            <person name="Grigoriev I.V."/>
            <person name="Favel A."/>
            <person name="Rosso M.N."/>
            <person name="Martin F."/>
        </authorList>
    </citation>
    <scope>NUCLEOTIDE SEQUENCE [LARGE SCALE GENOMIC DNA]</scope>
    <source>
        <strain evidence="2 3">CIRM-BRFM 2984</strain>
    </source>
</reference>
<protein>
    <submittedName>
        <fullName evidence="2">Histone acetyltransferase</fullName>
    </submittedName>
</protein>
<feature type="compositionally biased region" description="Low complexity" evidence="1">
    <location>
        <begin position="103"/>
        <end position="125"/>
    </location>
</feature>
<feature type="compositionally biased region" description="Basic residues" evidence="1">
    <location>
        <begin position="91"/>
        <end position="102"/>
    </location>
</feature>
<organism evidence="2 3">
    <name type="scientific">Favolaschia claudopus</name>
    <dbReference type="NCBI Taxonomy" id="2862362"/>
    <lineage>
        <taxon>Eukaryota</taxon>
        <taxon>Fungi</taxon>
        <taxon>Dikarya</taxon>
        <taxon>Basidiomycota</taxon>
        <taxon>Agaricomycotina</taxon>
        <taxon>Agaricomycetes</taxon>
        <taxon>Agaricomycetidae</taxon>
        <taxon>Agaricales</taxon>
        <taxon>Marasmiineae</taxon>
        <taxon>Mycenaceae</taxon>
        <taxon>Favolaschia</taxon>
    </lineage>
</organism>
<sequence>MEYATGNLGDYVFPPPEYLLPNYVPYDPYYDLPTLPNPSATLNDAPGAPDSSDDVSTPPAALNDTSTPSVSQPAASRKRAGSDSVVSSTPVKRRPGRPRGSKSKANTAATKKGGKAASKSSTANTDNQENIPPEPIDILDSEDEMNVTADGKIKRWTPEERTQAYEFILGADENGNKRFGQLQKNPSHVYKRTSEMVFEGVRSPDSVKSMYVRSLETFGWIRVFNSFTGNGAGDADCDGDPMAILKARLTDVRGAGLAIGSLKPATIAQWEEKGWYDLFQYRYGGSSKITRKVARNSASALSDREEEVSSEEADTKDVKPAGRVPKTPVSTVSEPKHTPASGFRKQVGSSLNSLGEFMKVKLVSEEKKAGVLDAKLKLEREKFEVDKMRGKVEMAHQVLNSAGASDEVRNAANAFLLGLFST</sequence>
<dbReference type="AlphaFoldDB" id="A0AAW0A483"/>
<evidence type="ECO:0000256" key="1">
    <source>
        <dbReference type="SAM" id="MobiDB-lite"/>
    </source>
</evidence>
<dbReference type="Proteomes" id="UP001362999">
    <property type="component" value="Unassembled WGS sequence"/>
</dbReference>
<feature type="compositionally biased region" description="Low complexity" evidence="1">
    <location>
        <begin position="27"/>
        <end position="38"/>
    </location>
</feature>
<feature type="region of interest" description="Disordered" evidence="1">
    <location>
        <begin position="298"/>
        <end position="346"/>
    </location>
</feature>